<dbReference type="OrthoDB" id="18853at2759"/>
<evidence type="ECO:0000313" key="6">
    <source>
        <dbReference type="WBParaSite" id="SSLN_0001673601-mRNA-1"/>
    </source>
</evidence>
<evidence type="ECO:0000313" key="5">
    <source>
        <dbReference type="Proteomes" id="UP000275846"/>
    </source>
</evidence>
<name>A0A183TI29_SCHSO</name>
<dbReference type="InterPro" id="IPR036872">
    <property type="entry name" value="CH_dom_sf"/>
</dbReference>
<keyword evidence="2" id="KW-0009">Actin-binding</keyword>
<reference evidence="4 5" key="2">
    <citation type="submission" date="2018-11" db="EMBL/GenBank/DDBJ databases">
        <authorList>
            <consortium name="Pathogen Informatics"/>
        </authorList>
    </citation>
    <scope>NUCLEOTIDE SEQUENCE [LARGE SCALE GENOMIC DNA]</scope>
    <source>
        <strain evidence="4 5">NST_G2</strain>
    </source>
</reference>
<evidence type="ECO:0000313" key="4">
    <source>
        <dbReference type="EMBL" id="VDM02513.1"/>
    </source>
</evidence>
<dbReference type="PROSITE" id="PS00019">
    <property type="entry name" value="ACTININ_1"/>
    <property type="match status" value="1"/>
</dbReference>
<dbReference type="AlphaFoldDB" id="A0A183TI29"/>
<dbReference type="STRING" id="70667.A0A183TI29"/>
<evidence type="ECO:0000256" key="1">
    <source>
        <dbReference type="ARBA" id="ARBA00022737"/>
    </source>
</evidence>
<protein>
    <submittedName>
        <fullName evidence="6">Calponin-homology (CH) domain-containing protein</fullName>
    </submittedName>
</protein>
<keyword evidence="5" id="KW-1185">Reference proteome</keyword>
<dbReference type="Pfam" id="PF00307">
    <property type="entry name" value="CH"/>
    <property type="match status" value="1"/>
</dbReference>
<gene>
    <name evidence="4" type="ORF">SSLN_LOCUS16127</name>
</gene>
<organism evidence="6">
    <name type="scientific">Schistocephalus solidus</name>
    <name type="common">Tapeworm</name>
    <dbReference type="NCBI Taxonomy" id="70667"/>
    <lineage>
        <taxon>Eukaryota</taxon>
        <taxon>Metazoa</taxon>
        <taxon>Spiralia</taxon>
        <taxon>Lophotrochozoa</taxon>
        <taxon>Platyhelminthes</taxon>
        <taxon>Cestoda</taxon>
        <taxon>Eucestoda</taxon>
        <taxon>Diphyllobothriidea</taxon>
        <taxon>Diphyllobothriidae</taxon>
        <taxon>Schistocephalus</taxon>
    </lineage>
</organism>
<dbReference type="Gene3D" id="1.10.418.10">
    <property type="entry name" value="Calponin-like domain"/>
    <property type="match status" value="1"/>
</dbReference>
<evidence type="ECO:0000256" key="2">
    <source>
        <dbReference type="ARBA" id="ARBA00023203"/>
    </source>
</evidence>
<dbReference type="SUPFAM" id="SSF47576">
    <property type="entry name" value="Calponin-homology domain, CH-domain"/>
    <property type="match status" value="1"/>
</dbReference>
<feature type="domain" description="Calponin-homology (CH)" evidence="3">
    <location>
        <begin position="22"/>
        <end position="110"/>
    </location>
</feature>
<reference evidence="6" key="1">
    <citation type="submission" date="2016-06" db="UniProtKB">
        <authorList>
            <consortium name="WormBaseParasite"/>
        </authorList>
    </citation>
    <scope>IDENTIFICATION</scope>
</reference>
<dbReference type="PROSITE" id="PS50021">
    <property type="entry name" value="CH"/>
    <property type="match status" value="1"/>
</dbReference>
<accession>A0A183TI29</accession>
<dbReference type="InterPro" id="IPR001589">
    <property type="entry name" value="Actinin_actin-bd_CS"/>
</dbReference>
<dbReference type="EMBL" id="UYSU01040701">
    <property type="protein sequence ID" value="VDM02513.1"/>
    <property type="molecule type" value="Genomic_DNA"/>
</dbReference>
<keyword evidence="1" id="KW-0677">Repeat</keyword>
<sequence>NKTEGLDYERHRINRLHEETTRIQKKTYTNWINAHLRKANMEVVDLYKDLQDGTRLMKLMELISRANLGKPNQARLRVQKIENVGRALSYIKTKASRAPKMFEHAKPLSF</sequence>
<dbReference type="WBParaSite" id="SSLN_0001673601-mRNA-1">
    <property type="protein sequence ID" value="SSLN_0001673601-mRNA-1"/>
    <property type="gene ID" value="SSLN_0001673601"/>
</dbReference>
<evidence type="ECO:0000259" key="3">
    <source>
        <dbReference type="PROSITE" id="PS50021"/>
    </source>
</evidence>
<dbReference type="InterPro" id="IPR001715">
    <property type="entry name" value="CH_dom"/>
</dbReference>
<dbReference type="GO" id="GO:0003779">
    <property type="term" value="F:actin binding"/>
    <property type="evidence" value="ECO:0007669"/>
    <property type="project" value="UniProtKB-KW"/>
</dbReference>
<proteinExistence type="predicted"/>
<dbReference type="Proteomes" id="UP000275846">
    <property type="component" value="Unassembled WGS sequence"/>
</dbReference>
<dbReference type="PANTHER" id="PTHR11915">
    <property type="entry name" value="SPECTRIN/FILAMIN RELATED CYTOSKELETAL PROTEIN"/>
    <property type="match status" value="1"/>
</dbReference>